<evidence type="ECO:0000313" key="4">
    <source>
        <dbReference type="Proteomes" id="UP000028839"/>
    </source>
</evidence>
<comment type="caution">
    <text evidence="3">The sequence shown here is derived from an EMBL/GenBank/DDBJ whole genome shotgun (WGS) entry which is preliminary data.</text>
</comment>
<feature type="region of interest" description="Disordered" evidence="2">
    <location>
        <begin position="53"/>
        <end position="143"/>
    </location>
</feature>
<feature type="compositionally biased region" description="Acidic residues" evidence="2">
    <location>
        <begin position="78"/>
        <end position="112"/>
    </location>
</feature>
<dbReference type="EMBL" id="JPGN01000070">
    <property type="protein sequence ID" value="KFI18949.1"/>
    <property type="molecule type" value="Genomic_DNA"/>
</dbReference>
<protein>
    <submittedName>
        <fullName evidence="3">Uncharacterized protein</fullName>
    </submittedName>
</protein>
<feature type="region of interest" description="Disordered" evidence="2">
    <location>
        <begin position="1"/>
        <end position="25"/>
    </location>
</feature>
<proteinExistence type="predicted"/>
<accession>A0A0E2Z0B8</accession>
<feature type="compositionally biased region" description="Basic and acidic residues" evidence="2">
    <location>
        <begin position="113"/>
        <end position="125"/>
    </location>
</feature>
<name>A0A0E2Z0B8_9GAMM</name>
<keyword evidence="1" id="KW-0175">Coiled coil</keyword>
<reference evidence="3 4" key="1">
    <citation type="submission" date="2014-07" db="EMBL/GenBank/DDBJ databases">
        <title>Comparative analysis of Nitrosococcus oceani genome inventories of strains from Pacific and Atlantic gyres.</title>
        <authorList>
            <person name="Lim C.K."/>
            <person name="Wang L."/>
            <person name="Sayavedra-Soto L.A."/>
            <person name="Klotz M.G."/>
        </authorList>
    </citation>
    <scope>NUCLEOTIDE SEQUENCE [LARGE SCALE GENOMIC DNA]</scope>
    <source>
        <strain evidence="3 4">C-27</strain>
    </source>
</reference>
<sequence>MDSQKKHIDRYSSQPGSKDDSASPFLNEELFSDAELAEVENLDSRLETFHLENPFLNDLRESAEEAEGFRGDIRKGEIDEELEEEEFFDELDREEEVEESLLPDENTDELEGSEERDFYDSEKTNEMMTPKQADRGSQDTPAGAWHSYVDVRDESEDGFFQQRESPFSSYEYEEAIDDDIEYEEWEDFDLGNKQEDVVGSGFLEQEISFNVRRAVVRNKYYAKKLKWDLKRHEIKNFLVSQLELLSIETPEDFARAVYMWQEAQGDKKPDGIIGPNTWASLRFHMPKYDAPPPVSPSQVSPTALANVDKNPSELAMEIYEAEYMMLEAWESALMQFGEVLKSASDAEGSAKFASVLKNYIEKQLLNTLAKRSKVVGHVEGILDALAAENARAEKARERAQLRDFIVQFARVLTKQKVKLRRAKTNYFALVRRRYEGMPRTERKAYKKQLVDYANHLDWKRENGWLTGSRMFKLLAFEWIRNTQKAFLSSWNVTESLVRVWVDASYIVKKAHINAPGGEKIAEQLLKDAKEIGRPGMRPYEWPVRRIILFMRGSYPRAIARLTAASQPDRRKTNPRSDKPADADRFLKRLLAIRPTTKEIK</sequence>
<feature type="compositionally biased region" description="Basic and acidic residues" evidence="2">
    <location>
        <begin position="1"/>
        <end position="10"/>
    </location>
</feature>
<dbReference type="AlphaFoldDB" id="A0A0E2Z0B8"/>
<dbReference type="Proteomes" id="UP000028839">
    <property type="component" value="Unassembled WGS sequence"/>
</dbReference>
<dbReference type="OrthoDB" id="9815541at2"/>
<feature type="coiled-coil region" evidence="1">
    <location>
        <begin position="378"/>
        <end position="407"/>
    </location>
</feature>
<evidence type="ECO:0000256" key="1">
    <source>
        <dbReference type="SAM" id="Coils"/>
    </source>
</evidence>
<dbReference type="HOGENOM" id="CLU_454794_0_0_6"/>
<organism evidence="3 4">
    <name type="scientific">Nitrosococcus oceani C-27</name>
    <dbReference type="NCBI Taxonomy" id="314279"/>
    <lineage>
        <taxon>Bacteria</taxon>
        <taxon>Pseudomonadati</taxon>
        <taxon>Pseudomonadota</taxon>
        <taxon>Gammaproteobacteria</taxon>
        <taxon>Chromatiales</taxon>
        <taxon>Chromatiaceae</taxon>
        <taxon>Nitrosococcus</taxon>
    </lineage>
</organism>
<gene>
    <name evidence="3" type="ORF">IB75_11665</name>
</gene>
<evidence type="ECO:0000313" key="3">
    <source>
        <dbReference type="EMBL" id="KFI18949.1"/>
    </source>
</evidence>
<evidence type="ECO:0000256" key="2">
    <source>
        <dbReference type="SAM" id="MobiDB-lite"/>
    </source>
</evidence>
<feature type="compositionally biased region" description="Basic and acidic residues" evidence="2">
    <location>
        <begin position="58"/>
        <end position="77"/>
    </location>
</feature>